<dbReference type="PROSITE" id="PS51257">
    <property type="entry name" value="PROKAR_LIPOPROTEIN"/>
    <property type="match status" value="1"/>
</dbReference>
<protein>
    <submittedName>
        <fullName evidence="1">FAD/FMN-containing dehydrogenases</fullName>
    </submittedName>
</protein>
<proteinExistence type="predicted"/>
<accession>A0A1W1CWW1</accession>
<organism evidence="1">
    <name type="scientific">hydrothermal vent metagenome</name>
    <dbReference type="NCBI Taxonomy" id="652676"/>
    <lineage>
        <taxon>unclassified sequences</taxon>
        <taxon>metagenomes</taxon>
        <taxon>ecological metagenomes</taxon>
    </lineage>
</organism>
<name>A0A1W1CWW1_9ZZZZ</name>
<reference evidence="1" key="1">
    <citation type="submission" date="2016-10" db="EMBL/GenBank/DDBJ databases">
        <authorList>
            <person name="de Groot N.N."/>
        </authorList>
    </citation>
    <scope>NUCLEOTIDE SEQUENCE</scope>
</reference>
<evidence type="ECO:0000313" key="1">
    <source>
        <dbReference type="EMBL" id="SFV70131.1"/>
    </source>
</evidence>
<dbReference type="AlphaFoldDB" id="A0A1W1CWW1"/>
<sequence length="167" mass="18705">MKNIILALIVAFAFLGCSSKSDENKNVEAKLVVGKSLLGVTLNDQHEKPQTISKKIKVVFFSFAKPTGHICNKFLQSKPANFLQDHHAFYVADVSPAPSLIKKMFILPDLKELKFPILLINDDKLSAEYSKGMNKEKIVVVLLKDGTITNIKNIDNEQALEKFLTKF</sequence>
<dbReference type="EMBL" id="FPHK01000141">
    <property type="protein sequence ID" value="SFV70131.1"/>
    <property type="molecule type" value="Genomic_DNA"/>
</dbReference>
<gene>
    <name evidence="1" type="ORF">MNB_SM-6-26</name>
</gene>